<gene>
    <name evidence="2" type="ORF">HR15_02040</name>
</gene>
<accession>A0A0A2FRL5</accession>
<dbReference type="Proteomes" id="UP000030146">
    <property type="component" value="Unassembled WGS sequence"/>
</dbReference>
<evidence type="ECO:0000259" key="1">
    <source>
        <dbReference type="Pfam" id="PF03432"/>
    </source>
</evidence>
<dbReference type="Pfam" id="PF03432">
    <property type="entry name" value="Relaxase"/>
    <property type="match status" value="1"/>
</dbReference>
<feature type="domain" description="MobA/VirD2-like nuclease" evidence="1">
    <location>
        <begin position="42"/>
        <end position="151"/>
    </location>
</feature>
<sequence length="426" mass="48536">MVAEITAPKSMGKVLGYNFFKVTAGNASVILTSSMSVDQNGETNFERALSDMEMRIPSGIRTKKTVFHCSLNPHLDDRLTTDQLQDIAREYMEKMGYGKQPYIVFKHNDIAREHIHIVSLRVDSYGKKLPYKFEARRSKRITDELERKYGLIPSGNRRSRHETHAENVLKTADVKQGDVRRQIAAVVRAVLKRYAFRSLGEMNLLLARYRIVAEEVRKEYKGKRYDGLVYAITDDAGEKRMIPLHAGKTGRGAGYAAVARHFEKSKALIKEKAPMLRNAIIEVMQSSPDKERFSEEMKKRGIDVHIRQNEQGRIYGITFISDEAGIAANGSRLGKGYSAHVFNDYFLGGENPFLDYSRQEIRELPTVRSAPEMLPEAETGDDCYDEPVGTDESGIVVHGIDYKELAFQRKLRNRRHKQDITGKRRT</sequence>
<proteinExistence type="predicted"/>
<keyword evidence="3" id="KW-1185">Reference proteome</keyword>
<protein>
    <submittedName>
        <fullName evidence="2">Relaxase</fullName>
    </submittedName>
</protein>
<name>A0A0A2FRL5_9PORP</name>
<evidence type="ECO:0000313" key="2">
    <source>
        <dbReference type="EMBL" id="KGN92797.1"/>
    </source>
</evidence>
<dbReference type="EMBL" id="JRAK01000036">
    <property type="protein sequence ID" value="KGN92797.1"/>
    <property type="molecule type" value="Genomic_DNA"/>
</dbReference>
<dbReference type="AlphaFoldDB" id="A0A0A2FRL5"/>
<organism evidence="2 3">
    <name type="scientific">Porphyromonas gulae</name>
    <dbReference type="NCBI Taxonomy" id="111105"/>
    <lineage>
        <taxon>Bacteria</taxon>
        <taxon>Pseudomonadati</taxon>
        <taxon>Bacteroidota</taxon>
        <taxon>Bacteroidia</taxon>
        <taxon>Bacteroidales</taxon>
        <taxon>Porphyromonadaceae</taxon>
        <taxon>Porphyromonas</taxon>
    </lineage>
</organism>
<reference evidence="2 3" key="1">
    <citation type="submission" date="2014-08" db="EMBL/GenBank/DDBJ databases">
        <title>Porphyromonas gulae strain:COT-052_OH3439 Genome sequencing.</title>
        <authorList>
            <person name="Wallis C."/>
            <person name="Deusch O."/>
            <person name="O'Flynn C."/>
            <person name="Davis I."/>
            <person name="Jospin G."/>
            <person name="Darling A.E."/>
            <person name="Coil D.A."/>
            <person name="Alexiev A."/>
            <person name="Horsfall A."/>
            <person name="Kirkwood N."/>
            <person name="Harris S."/>
            <person name="Eisen J.A."/>
        </authorList>
    </citation>
    <scope>NUCLEOTIDE SEQUENCE [LARGE SCALE GENOMIC DNA]</scope>
    <source>
        <strain evidence="3">COT-052 OH3439</strain>
    </source>
</reference>
<comment type="caution">
    <text evidence="2">The sequence shown here is derived from an EMBL/GenBank/DDBJ whole genome shotgun (WGS) entry which is preliminary data.</text>
</comment>
<dbReference type="NCBIfam" id="NF041325">
    <property type="entry name" value="Bacteroid_MobB"/>
    <property type="match status" value="1"/>
</dbReference>
<dbReference type="InterPro" id="IPR005094">
    <property type="entry name" value="Endonuclease_MobA/VirD2"/>
</dbReference>
<evidence type="ECO:0000313" key="3">
    <source>
        <dbReference type="Proteomes" id="UP000030146"/>
    </source>
</evidence>
<dbReference type="RefSeq" id="WP_039423464.1">
    <property type="nucleotide sequence ID" value="NZ_JRAK01000036.1"/>
</dbReference>